<keyword evidence="3" id="KW-1185">Reference proteome</keyword>
<organism evidence="2 3">
    <name type="scientific">Coptis chinensis</name>
    <dbReference type="NCBI Taxonomy" id="261450"/>
    <lineage>
        <taxon>Eukaryota</taxon>
        <taxon>Viridiplantae</taxon>
        <taxon>Streptophyta</taxon>
        <taxon>Embryophyta</taxon>
        <taxon>Tracheophyta</taxon>
        <taxon>Spermatophyta</taxon>
        <taxon>Magnoliopsida</taxon>
        <taxon>Ranunculales</taxon>
        <taxon>Ranunculaceae</taxon>
        <taxon>Coptidoideae</taxon>
        <taxon>Coptis</taxon>
    </lineage>
</organism>
<dbReference type="OrthoDB" id="2556847at2759"/>
<evidence type="ECO:0000313" key="3">
    <source>
        <dbReference type="Proteomes" id="UP000631114"/>
    </source>
</evidence>
<feature type="domain" description="GLTSCR protein conserved" evidence="1">
    <location>
        <begin position="23"/>
        <end position="99"/>
    </location>
</feature>
<dbReference type="AlphaFoldDB" id="A0A835M728"/>
<accession>A0A835M728</accession>
<evidence type="ECO:0000259" key="1">
    <source>
        <dbReference type="Pfam" id="PF15249"/>
    </source>
</evidence>
<gene>
    <name evidence="2" type="ORF">IFM89_002685</name>
</gene>
<reference evidence="2 3" key="1">
    <citation type="submission" date="2020-10" db="EMBL/GenBank/DDBJ databases">
        <title>The Coptis chinensis genome and diversification of protoberbering-type alkaloids.</title>
        <authorList>
            <person name="Wang B."/>
            <person name="Shu S."/>
            <person name="Song C."/>
            <person name="Liu Y."/>
        </authorList>
    </citation>
    <scope>NUCLEOTIDE SEQUENCE [LARGE SCALE GENOMIC DNA]</scope>
    <source>
        <strain evidence="2">HL-2020</strain>
        <tissue evidence="2">Leaf</tissue>
    </source>
</reference>
<evidence type="ECO:0000313" key="2">
    <source>
        <dbReference type="EMBL" id="KAF9618817.1"/>
    </source>
</evidence>
<protein>
    <recommendedName>
        <fullName evidence="1">GLTSCR protein conserved domain-containing protein</fullName>
    </recommendedName>
</protein>
<comment type="caution">
    <text evidence="2">The sequence shown here is derived from an EMBL/GenBank/DDBJ whole genome shotgun (WGS) entry which is preliminary data.</text>
</comment>
<dbReference type="InterPro" id="IPR015671">
    <property type="entry name" value="GSCR1_dom"/>
</dbReference>
<sequence>HTDEDDDKAFGFTIPQDNAWERKKLLLYHVVADYEAEEDDKFLDSDTTGQMPSRLQQRDHNIVNKLAEFATMFEKQVNTFNNLTHKQATGELRAEEQLMG</sequence>
<proteinExistence type="predicted"/>
<dbReference type="Proteomes" id="UP000631114">
    <property type="component" value="Unassembled WGS sequence"/>
</dbReference>
<name>A0A835M728_9MAGN</name>
<dbReference type="Pfam" id="PF15249">
    <property type="entry name" value="GLTSCR1"/>
    <property type="match status" value="1"/>
</dbReference>
<feature type="non-terminal residue" evidence="2">
    <location>
        <position position="100"/>
    </location>
</feature>
<dbReference type="EMBL" id="JADFTS010000002">
    <property type="protein sequence ID" value="KAF9618817.1"/>
    <property type="molecule type" value="Genomic_DNA"/>
</dbReference>